<gene>
    <name evidence="2" type="ORF">ElyMa_006472200</name>
</gene>
<evidence type="ECO:0000256" key="1">
    <source>
        <dbReference type="SAM" id="Phobius"/>
    </source>
</evidence>
<keyword evidence="1" id="KW-0472">Membrane</keyword>
<accession>A0AAV4I1Y7</accession>
<proteinExistence type="predicted"/>
<keyword evidence="1" id="KW-1133">Transmembrane helix</keyword>
<organism evidence="2 3">
    <name type="scientific">Elysia marginata</name>
    <dbReference type="NCBI Taxonomy" id="1093978"/>
    <lineage>
        <taxon>Eukaryota</taxon>
        <taxon>Metazoa</taxon>
        <taxon>Spiralia</taxon>
        <taxon>Lophotrochozoa</taxon>
        <taxon>Mollusca</taxon>
        <taxon>Gastropoda</taxon>
        <taxon>Heterobranchia</taxon>
        <taxon>Euthyneura</taxon>
        <taxon>Panpulmonata</taxon>
        <taxon>Sacoglossa</taxon>
        <taxon>Placobranchoidea</taxon>
        <taxon>Plakobranchidae</taxon>
        <taxon>Elysia</taxon>
    </lineage>
</organism>
<comment type="caution">
    <text evidence="2">The sequence shown here is derived from an EMBL/GenBank/DDBJ whole genome shotgun (WGS) entry which is preliminary data.</text>
</comment>
<reference evidence="2 3" key="1">
    <citation type="journal article" date="2021" name="Elife">
        <title>Chloroplast acquisition without the gene transfer in kleptoplastic sea slugs, Plakobranchus ocellatus.</title>
        <authorList>
            <person name="Maeda T."/>
            <person name="Takahashi S."/>
            <person name="Yoshida T."/>
            <person name="Shimamura S."/>
            <person name="Takaki Y."/>
            <person name="Nagai Y."/>
            <person name="Toyoda A."/>
            <person name="Suzuki Y."/>
            <person name="Arimoto A."/>
            <person name="Ishii H."/>
            <person name="Satoh N."/>
            <person name="Nishiyama T."/>
            <person name="Hasebe M."/>
            <person name="Maruyama T."/>
            <person name="Minagawa J."/>
            <person name="Obokata J."/>
            <person name="Shigenobu S."/>
        </authorList>
    </citation>
    <scope>NUCLEOTIDE SEQUENCE [LARGE SCALE GENOMIC DNA]</scope>
</reference>
<sequence length="185" mass="21093">MVVVLVVVVVVVVVVLVVGTVMVAVAGGRGLVVVVLVIEDMDEEILQWMIFLLVEETEGEQSRYWVHKVHQCRGKYGEYHHLMDQVLLDEEKCLSYVRMKPTTFQLLLDKVGPYLEKRTTNFRKPLSPEERLIITLSWGLTSSRGGERLATPLCPSQRISCNLNLARPKSGARREKVRRRCLYSV</sequence>
<protein>
    <submittedName>
        <fullName evidence="2">Uncharacterized protein</fullName>
    </submittedName>
</protein>
<evidence type="ECO:0000313" key="3">
    <source>
        <dbReference type="Proteomes" id="UP000762676"/>
    </source>
</evidence>
<dbReference type="EMBL" id="BMAT01013000">
    <property type="protein sequence ID" value="GFS03487.1"/>
    <property type="molecule type" value="Genomic_DNA"/>
</dbReference>
<feature type="transmembrane region" description="Helical" evidence="1">
    <location>
        <begin position="6"/>
        <end position="38"/>
    </location>
</feature>
<keyword evidence="3" id="KW-1185">Reference proteome</keyword>
<dbReference type="AlphaFoldDB" id="A0AAV4I1Y7"/>
<keyword evidence="1" id="KW-0812">Transmembrane</keyword>
<dbReference type="Proteomes" id="UP000762676">
    <property type="component" value="Unassembled WGS sequence"/>
</dbReference>
<name>A0AAV4I1Y7_9GAST</name>
<evidence type="ECO:0000313" key="2">
    <source>
        <dbReference type="EMBL" id="GFS03487.1"/>
    </source>
</evidence>